<evidence type="ECO:0000313" key="5">
    <source>
        <dbReference type="Proteomes" id="UP000489190"/>
    </source>
</evidence>
<sequence>MHTIEPGKLPPLTDAQVRAGARPGESWEQARKRLERANWACPPEAVDEREGADYTIAGPIDEYEGLDGRPIQWEPGELGYYELPL</sequence>
<evidence type="ECO:0000313" key="3">
    <source>
        <dbReference type="EMBL" id="MQU07340.1"/>
    </source>
</evidence>
<dbReference type="EMBL" id="WIWI01000080">
    <property type="protein sequence ID" value="MQT91965.1"/>
    <property type="molecule type" value="Genomic_DNA"/>
</dbReference>
<comment type="caution">
    <text evidence="3">The sequence shown here is derived from an EMBL/GenBank/DDBJ whole genome shotgun (WGS) entry which is preliminary data.</text>
</comment>
<accession>A0A6L5HVN7</accession>
<evidence type="ECO:0000256" key="1">
    <source>
        <dbReference type="SAM" id="MobiDB-lite"/>
    </source>
</evidence>
<organism evidence="3 4">
    <name type="scientific">Pseudomonas helleri</name>
    <dbReference type="NCBI Taxonomy" id="1608996"/>
    <lineage>
        <taxon>Bacteria</taxon>
        <taxon>Pseudomonadati</taxon>
        <taxon>Pseudomonadota</taxon>
        <taxon>Gammaproteobacteria</taxon>
        <taxon>Pseudomonadales</taxon>
        <taxon>Pseudomonadaceae</taxon>
        <taxon>Pseudomonas</taxon>
    </lineage>
</organism>
<gene>
    <name evidence="3" type="ORF">GHO27_16755</name>
    <name evidence="2" type="ORF">GHO39_22940</name>
</gene>
<dbReference type="RefSeq" id="WP_048402843.1">
    <property type="nucleotide sequence ID" value="NZ_WIVU01000035.1"/>
</dbReference>
<reference evidence="4 5" key="1">
    <citation type="submission" date="2019-10" db="EMBL/GenBank/DDBJ databases">
        <title>Evaluation of single-gene subtyping targets for Pseudomonas.</title>
        <authorList>
            <person name="Reichler S.J."/>
            <person name="Orsi R.H."/>
            <person name="Wiedmann M."/>
            <person name="Martin N.H."/>
            <person name="Murphy S.I."/>
        </authorList>
    </citation>
    <scope>NUCLEOTIDE SEQUENCE [LARGE SCALE GENOMIC DNA]</scope>
    <source>
        <strain evidence="3 4">FSL R10-1637</strain>
        <strain evidence="2 5">FSL R10-3254</strain>
    </source>
</reference>
<feature type="region of interest" description="Disordered" evidence="1">
    <location>
        <begin position="1"/>
        <end position="25"/>
    </location>
</feature>
<evidence type="ECO:0000313" key="4">
    <source>
        <dbReference type="Proteomes" id="UP000478064"/>
    </source>
</evidence>
<dbReference type="EMBL" id="WIVU01000035">
    <property type="protein sequence ID" value="MQU07340.1"/>
    <property type="molecule type" value="Genomic_DNA"/>
</dbReference>
<proteinExistence type="predicted"/>
<dbReference type="Proteomes" id="UP000489190">
    <property type="component" value="Unassembled WGS sequence"/>
</dbReference>
<protein>
    <submittedName>
        <fullName evidence="3">Uncharacterized protein</fullName>
    </submittedName>
</protein>
<dbReference type="Proteomes" id="UP000478064">
    <property type="component" value="Unassembled WGS sequence"/>
</dbReference>
<name>A0A6L5HVN7_9PSED</name>
<evidence type="ECO:0000313" key="2">
    <source>
        <dbReference type="EMBL" id="MQT91965.1"/>
    </source>
</evidence>
<dbReference type="AlphaFoldDB" id="A0A6L5HVN7"/>